<keyword evidence="5" id="KW-0998">Cell outer membrane</keyword>
<accession>A0A4Q7N2K9</accession>
<evidence type="ECO:0000256" key="2">
    <source>
        <dbReference type="ARBA" id="ARBA00006275"/>
    </source>
</evidence>
<evidence type="ECO:0000259" key="7">
    <source>
        <dbReference type="Pfam" id="PF14322"/>
    </source>
</evidence>
<keyword evidence="4" id="KW-0472">Membrane</keyword>
<evidence type="ECO:0000313" key="8">
    <source>
        <dbReference type="EMBL" id="RZS75084.1"/>
    </source>
</evidence>
<proteinExistence type="inferred from homology"/>
<comment type="subcellular location">
    <subcellularLocation>
        <location evidence="1">Cell outer membrane</location>
    </subcellularLocation>
</comment>
<dbReference type="Pfam" id="PF07980">
    <property type="entry name" value="SusD_RagB"/>
    <property type="match status" value="1"/>
</dbReference>
<evidence type="ECO:0000256" key="3">
    <source>
        <dbReference type="ARBA" id="ARBA00022729"/>
    </source>
</evidence>
<sequence>MGIYKNIYTICLFTILFTSCEKYLDAKSDARLSIPSTIEDLQGILDNYSMMNRSSDLLNNMTDEYYLRRTDWEAEWQLNKDSYVWDPQTNYYSDENDWDKLYQRIFYANTVLDNLEKATGSQEKLNQIKGAALCFRAIYYYQLLHLYAPPYLSVTGENKSGVVIKLTSDFNQPIIRSSVQDSYDQMFKDLEAAVKLLPDRAAYKTRPSKAAAYSYLAKGYLDLHNFEKVKEFANAALLLYDTVVDYNQVAPAFNPFERFFPETVFYLYTVNALNSYDWIAMVDSTLYKSYEDDDLRKLLYFQDAQGNGTVAFEGAYTGNPNQLFNGIATDELFLLRAEANARLNNISDAMADLNFLLSRRYAAGSFVPLVANTKEEAINMILLERRKELLNRGVRWTDLRRLNQESPYAATIRRVLDGDVFSLQPNDPRYALLIPAKVIQLSNLNQNPR</sequence>
<keyword evidence="3" id="KW-0732">Signal</keyword>
<dbReference type="InterPro" id="IPR012944">
    <property type="entry name" value="SusD_RagB_dom"/>
</dbReference>
<dbReference type="Proteomes" id="UP000293874">
    <property type="component" value="Unassembled WGS sequence"/>
</dbReference>
<keyword evidence="9" id="KW-1185">Reference proteome</keyword>
<dbReference type="AlphaFoldDB" id="A0A4Q7N2K9"/>
<dbReference type="Pfam" id="PF14322">
    <property type="entry name" value="SusD-like_3"/>
    <property type="match status" value="1"/>
</dbReference>
<feature type="domain" description="SusD-like N-terminal" evidence="7">
    <location>
        <begin position="22"/>
        <end position="221"/>
    </location>
</feature>
<evidence type="ECO:0000259" key="6">
    <source>
        <dbReference type="Pfam" id="PF07980"/>
    </source>
</evidence>
<protein>
    <submittedName>
        <fullName evidence="8">SusD-like starch-binding protein associating with outer membrane</fullName>
    </submittedName>
</protein>
<dbReference type="PROSITE" id="PS51257">
    <property type="entry name" value="PROKAR_LIPOPROTEIN"/>
    <property type="match status" value="1"/>
</dbReference>
<dbReference type="InterPro" id="IPR033985">
    <property type="entry name" value="SusD-like_N"/>
</dbReference>
<name>A0A4Q7N2K9_9BACT</name>
<organism evidence="8 9">
    <name type="scientific">Pseudobacter ginsenosidimutans</name>
    <dbReference type="NCBI Taxonomy" id="661488"/>
    <lineage>
        <taxon>Bacteria</taxon>
        <taxon>Pseudomonadati</taxon>
        <taxon>Bacteroidota</taxon>
        <taxon>Chitinophagia</taxon>
        <taxon>Chitinophagales</taxon>
        <taxon>Chitinophagaceae</taxon>
        <taxon>Pseudobacter</taxon>
    </lineage>
</organism>
<dbReference type="EMBL" id="SGXA01000001">
    <property type="protein sequence ID" value="RZS75084.1"/>
    <property type="molecule type" value="Genomic_DNA"/>
</dbReference>
<evidence type="ECO:0000256" key="4">
    <source>
        <dbReference type="ARBA" id="ARBA00023136"/>
    </source>
</evidence>
<feature type="domain" description="RagB/SusD" evidence="6">
    <location>
        <begin position="331"/>
        <end position="404"/>
    </location>
</feature>
<dbReference type="RefSeq" id="WP_130539490.1">
    <property type="nucleotide sequence ID" value="NZ_CP042431.1"/>
</dbReference>
<evidence type="ECO:0000256" key="1">
    <source>
        <dbReference type="ARBA" id="ARBA00004442"/>
    </source>
</evidence>
<comment type="similarity">
    <text evidence="2">Belongs to the SusD family.</text>
</comment>
<dbReference type="InterPro" id="IPR011990">
    <property type="entry name" value="TPR-like_helical_dom_sf"/>
</dbReference>
<dbReference type="SUPFAM" id="SSF48452">
    <property type="entry name" value="TPR-like"/>
    <property type="match status" value="1"/>
</dbReference>
<reference evidence="8 9" key="1">
    <citation type="submission" date="2019-02" db="EMBL/GenBank/DDBJ databases">
        <title>Genomic Encyclopedia of Type Strains, Phase IV (KMG-IV): sequencing the most valuable type-strain genomes for metagenomic binning, comparative biology and taxonomic classification.</title>
        <authorList>
            <person name="Goeker M."/>
        </authorList>
    </citation>
    <scope>NUCLEOTIDE SEQUENCE [LARGE SCALE GENOMIC DNA]</scope>
    <source>
        <strain evidence="8 9">DSM 18116</strain>
    </source>
</reference>
<dbReference type="GO" id="GO:0009279">
    <property type="term" value="C:cell outer membrane"/>
    <property type="evidence" value="ECO:0007669"/>
    <property type="project" value="UniProtKB-SubCell"/>
</dbReference>
<evidence type="ECO:0000256" key="5">
    <source>
        <dbReference type="ARBA" id="ARBA00023237"/>
    </source>
</evidence>
<evidence type="ECO:0000313" key="9">
    <source>
        <dbReference type="Proteomes" id="UP000293874"/>
    </source>
</evidence>
<gene>
    <name evidence="8" type="ORF">EV199_0944</name>
</gene>
<dbReference type="OrthoDB" id="653598at2"/>
<comment type="caution">
    <text evidence="8">The sequence shown here is derived from an EMBL/GenBank/DDBJ whole genome shotgun (WGS) entry which is preliminary data.</text>
</comment>
<dbReference type="Gene3D" id="1.25.40.390">
    <property type="match status" value="1"/>
</dbReference>